<dbReference type="Proteomes" id="UP001176021">
    <property type="component" value="Unassembled WGS sequence"/>
</dbReference>
<accession>A0ABT8QYC4</accession>
<evidence type="ECO:0000256" key="1">
    <source>
        <dbReference type="SAM" id="Phobius"/>
    </source>
</evidence>
<evidence type="ECO:0000313" key="3">
    <source>
        <dbReference type="Proteomes" id="UP001176021"/>
    </source>
</evidence>
<dbReference type="RefSeq" id="WP_302050107.1">
    <property type="nucleotide sequence ID" value="NZ_JAMJEV010000027.1"/>
</dbReference>
<keyword evidence="3" id="KW-1185">Reference proteome</keyword>
<keyword evidence="1" id="KW-0812">Transmembrane</keyword>
<evidence type="ECO:0000313" key="2">
    <source>
        <dbReference type="EMBL" id="MDO0825554.1"/>
    </source>
</evidence>
<evidence type="ECO:0008006" key="4">
    <source>
        <dbReference type="Google" id="ProtNLM"/>
    </source>
</evidence>
<proteinExistence type="predicted"/>
<dbReference type="EMBL" id="JAMJEV010000027">
    <property type="protein sequence ID" value="MDO0825554.1"/>
    <property type="molecule type" value="Genomic_DNA"/>
</dbReference>
<name>A0ABT8QYC4_9FIRM</name>
<gene>
    <name evidence="2" type="ORF">M8H41_22335</name>
</gene>
<keyword evidence="1" id="KW-0472">Membrane</keyword>
<protein>
    <recommendedName>
        <fullName evidence="4">DUF4367 domain-containing protein</fullName>
    </recommendedName>
</protein>
<reference evidence="2" key="1">
    <citation type="submission" date="2022-05" db="EMBL/GenBank/DDBJ databases">
        <title>Expanded diversity of anoxic marine methylotrophy in a Black Sea sulfate reducing microorganism.</title>
        <authorList>
            <person name="Fischer P.Q."/>
            <person name="Stams A.J.M."/>
            <person name="Villanueva L."/>
            <person name="Sousa D.Z."/>
        </authorList>
    </citation>
    <scope>NUCLEOTIDE SEQUENCE</scope>
    <source>
        <strain evidence="2">P130</strain>
    </source>
</reference>
<feature type="transmembrane region" description="Helical" evidence="1">
    <location>
        <begin position="44"/>
        <end position="67"/>
    </location>
</feature>
<organism evidence="2 3">
    <name type="scientific">Desulfosporosinus nitroreducens</name>
    <dbReference type="NCBI Taxonomy" id="2018668"/>
    <lineage>
        <taxon>Bacteria</taxon>
        <taxon>Bacillati</taxon>
        <taxon>Bacillota</taxon>
        <taxon>Clostridia</taxon>
        <taxon>Eubacteriales</taxon>
        <taxon>Desulfitobacteriaceae</taxon>
        <taxon>Desulfosporosinus</taxon>
    </lineage>
</organism>
<comment type="caution">
    <text evidence="2">The sequence shown here is derived from an EMBL/GenBank/DDBJ whole genome shotgun (WGS) entry which is preliminary data.</text>
</comment>
<sequence>MPENLIRAGLHRAVDGIEVPQDLWPNIQKKQGSRRIRRLYIRRVGLSAAVLLLAITIPLSTITSAFANVEKSWFLKNEVGTFTLKFVQNIGEKVAEITPALFLPTTLSHAKQVANIPIKLPTYLPEGVAVNDDTPTLVGRFGSAETVAIRVTQKFLTQDGTGRVSTAESELLDIRETSASDVTMVYPDQGYTVEKVKIGEYDGLMVFQNVSEPSELPRETIRKSDGQRIVEMVPNEIKSPIPLFVNWSDGKYWFRVFCGGADRDTLIKIAESMR</sequence>
<keyword evidence="1" id="KW-1133">Transmembrane helix</keyword>